<dbReference type="Gene3D" id="2.70.98.10">
    <property type="match status" value="1"/>
</dbReference>
<evidence type="ECO:0000259" key="5">
    <source>
        <dbReference type="SMART" id="SM01038"/>
    </source>
</evidence>
<dbReference type="EC" id="3.2.1.23" evidence="2"/>
<dbReference type="Pfam" id="PF13364">
    <property type="entry name" value="BetaGal_ABD2"/>
    <property type="match status" value="1"/>
</dbReference>
<comment type="catalytic activity">
    <reaction evidence="1">
        <text>Hydrolysis of terminal non-reducing beta-D-galactose residues in beta-D-galactosides.</text>
        <dbReference type="EC" id="3.2.1.23"/>
    </reaction>
</comment>
<dbReference type="InterPro" id="IPR014718">
    <property type="entry name" value="GH-type_carb-bd"/>
</dbReference>
<organism evidence="6 7">
    <name type="scientific">Haloterrigena gelatinilytica</name>
    <dbReference type="NCBI Taxonomy" id="2741724"/>
    <lineage>
        <taxon>Archaea</taxon>
        <taxon>Methanobacteriati</taxon>
        <taxon>Methanobacteriota</taxon>
        <taxon>Stenosarchaea group</taxon>
        <taxon>Halobacteria</taxon>
        <taxon>Halobacteriales</taxon>
        <taxon>Natrialbaceae</taxon>
        <taxon>Haloterrigena</taxon>
    </lineage>
</organism>
<dbReference type="SMART" id="SM01038">
    <property type="entry name" value="Bgal_small_N"/>
    <property type="match status" value="1"/>
</dbReference>
<accession>A0A8J8GSX2</accession>
<evidence type="ECO:0000256" key="2">
    <source>
        <dbReference type="ARBA" id="ARBA00012756"/>
    </source>
</evidence>
<keyword evidence="4" id="KW-0326">Glycosidase</keyword>
<dbReference type="RefSeq" id="WP_174703101.1">
    <property type="nucleotide sequence ID" value="NZ_JABURA010000002.1"/>
</dbReference>
<dbReference type="Pfam" id="PF02929">
    <property type="entry name" value="Bgal_small_N"/>
    <property type="match status" value="1"/>
</dbReference>
<dbReference type="Gene3D" id="2.60.120.260">
    <property type="entry name" value="Galactose-binding domain-like"/>
    <property type="match status" value="1"/>
</dbReference>
<dbReference type="OrthoDB" id="181333at2157"/>
<comment type="caution">
    <text evidence="6">The sequence shown here is derived from an EMBL/GenBank/DDBJ whole genome shotgun (WGS) entry which is preliminary data.</text>
</comment>
<dbReference type="SUPFAM" id="SSF49785">
    <property type="entry name" value="Galactose-binding domain-like"/>
    <property type="match status" value="1"/>
</dbReference>
<evidence type="ECO:0000313" key="6">
    <source>
        <dbReference type="EMBL" id="NUB93437.1"/>
    </source>
</evidence>
<evidence type="ECO:0000256" key="1">
    <source>
        <dbReference type="ARBA" id="ARBA00001412"/>
    </source>
</evidence>
<dbReference type="InterPro" id="IPR008979">
    <property type="entry name" value="Galactose-bd-like_sf"/>
</dbReference>
<dbReference type="GO" id="GO:0009341">
    <property type="term" value="C:beta-galactosidase complex"/>
    <property type="evidence" value="ECO:0007669"/>
    <property type="project" value="InterPro"/>
</dbReference>
<dbReference type="Gene3D" id="2.60.40.10">
    <property type="entry name" value="Immunoglobulins"/>
    <property type="match status" value="1"/>
</dbReference>
<dbReference type="InterPro" id="IPR025300">
    <property type="entry name" value="BetaGal_jelly_roll_dom"/>
</dbReference>
<dbReference type="Proteomes" id="UP000728647">
    <property type="component" value="Unassembled WGS sequence"/>
</dbReference>
<dbReference type="EMBL" id="JABURA010000002">
    <property type="protein sequence ID" value="NUB93437.1"/>
    <property type="molecule type" value="Genomic_DNA"/>
</dbReference>
<evidence type="ECO:0000256" key="4">
    <source>
        <dbReference type="ARBA" id="ARBA00023295"/>
    </source>
</evidence>
<reference evidence="6" key="1">
    <citation type="submission" date="2020-06" db="EMBL/GenBank/DDBJ databases">
        <title>Haloterrigena sp. nov., an extremely halophilic archaeon isolated from a saline sediment.</title>
        <authorList>
            <person name="Liu B.-B."/>
        </authorList>
    </citation>
    <scope>NUCLEOTIDE SEQUENCE</scope>
    <source>
        <strain evidence="6">SYSU A121-1</strain>
    </source>
</reference>
<sequence>MTDNIQTTIDGPNFEYTFDADLGTLSSLEADGREFLARGPLLNVWRAPISNEMVDWGTAEVEEWYELGLDRLEHAVESFEISDIADGVTRVEIETLVSAPDADAGFETTYLYHVFGTGDVLLGVRAEPNDALREGITNWLPRVGVRLEVPDAFAELSWHGNGPVETYPDRNNGTEIGTYAGAVSEQYVPYVRPQEYGNKTDVRWATLSAGDGAGLAAFGRPTVNVSAHDVANLDRALFGYQLEERDGVLFNVDHAVTGVGGTPVQPSPEHRVVPDGPFEFVVGFRPRTADDPSPMELSRRRLPYAFASTAPVGGFEAEHDADDGTITASAVVRNAGAQPERIDVPLTVNDEVVASRTVDLDPGEKTSVSFEYDVPETGVFEVRVGDEPPLLFTAPRLSLEGEWRFREGDDPAWAEPEYDDGDWERVEVPATWEAHSEYTENDVFGWYRTTFDVPESWAGYALELPLGAIDDVDETFLNGEKIGQTGTFPEDGFETAWSEPRRYTVDPSTVAFGDENVIAIRVYDGGGGGGLHDGPLGPITVVPTGD</sequence>
<name>A0A8J8GSX2_9EURY</name>
<keyword evidence="3" id="KW-0378">Hydrolase</keyword>
<dbReference type="InterPro" id="IPR050347">
    <property type="entry name" value="Bact_Beta-galactosidase"/>
</dbReference>
<proteinExistence type="predicted"/>
<dbReference type="InterPro" id="IPR013783">
    <property type="entry name" value="Ig-like_fold"/>
</dbReference>
<dbReference type="InterPro" id="IPR011013">
    <property type="entry name" value="Gal_mutarotase_sf_dom"/>
</dbReference>
<dbReference type="SUPFAM" id="SSF74650">
    <property type="entry name" value="Galactose mutarotase-like"/>
    <property type="match status" value="1"/>
</dbReference>
<dbReference type="GO" id="GO:0004565">
    <property type="term" value="F:beta-galactosidase activity"/>
    <property type="evidence" value="ECO:0007669"/>
    <property type="project" value="UniProtKB-EC"/>
</dbReference>
<gene>
    <name evidence="6" type="ORF">HT576_20780</name>
</gene>
<dbReference type="GO" id="GO:0030246">
    <property type="term" value="F:carbohydrate binding"/>
    <property type="evidence" value="ECO:0007669"/>
    <property type="project" value="InterPro"/>
</dbReference>
<dbReference type="GO" id="GO:0005990">
    <property type="term" value="P:lactose catabolic process"/>
    <property type="evidence" value="ECO:0007669"/>
    <property type="project" value="TreeGrafter"/>
</dbReference>
<dbReference type="PANTHER" id="PTHR46323">
    <property type="entry name" value="BETA-GALACTOSIDASE"/>
    <property type="match status" value="1"/>
</dbReference>
<feature type="domain" description="Beta galactosidase small chain/" evidence="5">
    <location>
        <begin position="8"/>
        <end position="285"/>
    </location>
</feature>
<evidence type="ECO:0000313" key="7">
    <source>
        <dbReference type="Proteomes" id="UP000728647"/>
    </source>
</evidence>
<dbReference type="PANTHER" id="PTHR46323:SF2">
    <property type="entry name" value="BETA-GALACTOSIDASE"/>
    <property type="match status" value="1"/>
</dbReference>
<evidence type="ECO:0000256" key="3">
    <source>
        <dbReference type="ARBA" id="ARBA00022801"/>
    </source>
</evidence>
<dbReference type="AlphaFoldDB" id="A0A8J8GSX2"/>
<protein>
    <recommendedName>
        <fullName evidence="2">beta-galactosidase</fullName>
        <ecNumber evidence="2">3.2.1.23</ecNumber>
    </recommendedName>
</protein>
<dbReference type="InterPro" id="IPR004199">
    <property type="entry name" value="B-gal_small/dom_5"/>
</dbReference>